<organism evidence="3 4">
    <name type="scientific">Aeromicrobium endophyticum</name>
    <dbReference type="NCBI Taxonomy" id="2292704"/>
    <lineage>
        <taxon>Bacteria</taxon>
        <taxon>Bacillati</taxon>
        <taxon>Actinomycetota</taxon>
        <taxon>Actinomycetes</taxon>
        <taxon>Propionibacteriales</taxon>
        <taxon>Nocardioidaceae</taxon>
        <taxon>Aeromicrobium</taxon>
    </lineage>
</organism>
<feature type="domain" description="Circularly permuted ATP-grasp type 2" evidence="2">
    <location>
        <begin position="59"/>
        <end position="435"/>
    </location>
</feature>
<feature type="region of interest" description="Disordered" evidence="1">
    <location>
        <begin position="445"/>
        <end position="517"/>
    </location>
</feature>
<gene>
    <name evidence="3" type="ORF">DX116_06170</name>
</gene>
<accession>A0A371PC85</accession>
<name>A0A371PC85_9ACTN</name>
<dbReference type="Proteomes" id="UP000265581">
    <property type="component" value="Unassembled WGS sequence"/>
</dbReference>
<evidence type="ECO:0000256" key="1">
    <source>
        <dbReference type="SAM" id="MobiDB-lite"/>
    </source>
</evidence>
<dbReference type="InterPro" id="IPR051680">
    <property type="entry name" value="ATP-dep_Glu-Cys_Ligase-2"/>
</dbReference>
<dbReference type="PANTHER" id="PTHR34595">
    <property type="entry name" value="BLR5612 PROTEIN"/>
    <property type="match status" value="1"/>
</dbReference>
<dbReference type="AlphaFoldDB" id="A0A371PC85"/>
<reference evidence="3 4" key="1">
    <citation type="submission" date="2018-08" db="EMBL/GenBank/DDBJ databases">
        <title>Aeromicrobium sp. M2KJ-4, whole genome shotgun sequence.</title>
        <authorList>
            <person name="Tuo L."/>
        </authorList>
    </citation>
    <scope>NUCLEOTIDE SEQUENCE [LARGE SCALE GENOMIC DNA]</scope>
    <source>
        <strain evidence="3 4">M2KJ-4</strain>
    </source>
</reference>
<protein>
    <submittedName>
        <fullName evidence="3">Circularly permuted type 2 ATP-grasp protein</fullName>
    </submittedName>
</protein>
<dbReference type="RefSeq" id="WP_119703272.1">
    <property type="nucleotide sequence ID" value="NZ_JBHSOI010000001.1"/>
</dbReference>
<evidence type="ECO:0000313" key="3">
    <source>
        <dbReference type="EMBL" id="REK73158.1"/>
    </source>
</evidence>
<sequence length="517" mass="56081">MFEGTEVRPSYGQVHTSFETMGADEVRLRADSLASSYLEQGVTFGVEGEERPFPLDIAPRLIEADDWDHVEQGVRQRVLALEKFLADAYGPGELFADGVVPRDTVVTSPHYHRVVAGLEPANGVRVHVAGVDLIRDGNGDFRVLEDNVRVPSGVSYVMTNRRALSAALPEVFADHRIRPVAHYSQQLLAALRKAAPAGVSDPTVVVLTPGVYNSAYFEHTLLARTMGVELVEGRDLVCRSGRVMMRTTQGLEPVHVIYRRIDDEFLDPVQFRPDSALGVPGIINAARAGHVTIANAVGNGVADDKLLYTYVPDLIRYYLSEEPILRNVDTWRMGEADQREEVLDRLDELVLKPVDGSGGKGIVIGPAATKGELDELRGKILLDPRAWIAQPVVSLSTVPTLVEDGIRPRHVDLRPFAVHDGDDVFVLPGGLTRVALPEGELIVNSSRGGGSKDTWVLARPSDPDDEGEVAPSASPVSGIAQSAGPALEIDTGDVHVQEQEQQQQQVLSTGSRSDATC</sequence>
<feature type="compositionally biased region" description="Polar residues" evidence="1">
    <location>
        <begin position="506"/>
        <end position="517"/>
    </location>
</feature>
<dbReference type="PANTHER" id="PTHR34595:SF7">
    <property type="entry name" value="SLL1039 PROTEIN"/>
    <property type="match status" value="1"/>
</dbReference>
<dbReference type="Gene3D" id="3.30.1490.270">
    <property type="match status" value="1"/>
</dbReference>
<proteinExistence type="predicted"/>
<dbReference type="OrthoDB" id="9803842at2"/>
<evidence type="ECO:0000313" key="4">
    <source>
        <dbReference type="Proteomes" id="UP000265581"/>
    </source>
</evidence>
<dbReference type="InterPro" id="IPR025841">
    <property type="entry name" value="CP_ATPgrasp_2"/>
</dbReference>
<keyword evidence="4" id="KW-1185">Reference proteome</keyword>
<dbReference type="EMBL" id="QUBR01000001">
    <property type="protein sequence ID" value="REK73158.1"/>
    <property type="molecule type" value="Genomic_DNA"/>
</dbReference>
<dbReference type="InterPro" id="IPR016450">
    <property type="entry name" value="UCP005522"/>
</dbReference>
<dbReference type="Pfam" id="PF14403">
    <property type="entry name" value="CP_ATPgrasp_2"/>
    <property type="match status" value="1"/>
</dbReference>
<dbReference type="PIRSF" id="PIRSF005522">
    <property type="entry name" value="UCP005522"/>
    <property type="match status" value="1"/>
</dbReference>
<comment type="caution">
    <text evidence="3">The sequence shown here is derived from an EMBL/GenBank/DDBJ whole genome shotgun (WGS) entry which is preliminary data.</text>
</comment>
<dbReference type="SUPFAM" id="SSF56059">
    <property type="entry name" value="Glutathione synthetase ATP-binding domain-like"/>
    <property type="match status" value="1"/>
</dbReference>
<evidence type="ECO:0000259" key="2">
    <source>
        <dbReference type="Pfam" id="PF14403"/>
    </source>
</evidence>
<dbReference type="Gene3D" id="3.40.50.11290">
    <property type="match status" value="1"/>
</dbReference>